<dbReference type="NCBIfam" id="NF033542">
    <property type="entry name" value="transpos_IS110"/>
    <property type="match status" value="1"/>
</dbReference>
<evidence type="ECO:0000259" key="2">
    <source>
        <dbReference type="Pfam" id="PF01548"/>
    </source>
</evidence>
<protein>
    <recommendedName>
        <fullName evidence="6">Transposase</fullName>
    </recommendedName>
</protein>
<evidence type="ECO:0000259" key="3">
    <source>
        <dbReference type="Pfam" id="PF02371"/>
    </source>
</evidence>
<keyword evidence="5" id="KW-1185">Reference proteome</keyword>
<evidence type="ECO:0000256" key="1">
    <source>
        <dbReference type="SAM" id="MobiDB-lite"/>
    </source>
</evidence>
<feature type="region of interest" description="Disordered" evidence="1">
    <location>
        <begin position="328"/>
        <end position="367"/>
    </location>
</feature>
<accession>A0ABN2E8Q8</accession>
<feature type="domain" description="Transposase IS110-like N-terminal" evidence="2">
    <location>
        <begin position="10"/>
        <end position="152"/>
    </location>
</feature>
<proteinExistence type="predicted"/>
<dbReference type="Proteomes" id="UP001500393">
    <property type="component" value="Unassembled WGS sequence"/>
</dbReference>
<dbReference type="InterPro" id="IPR002525">
    <property type="entry name" value="Transp_IS110-like_N"/>
</dbReference>
<gene>
    <name evidence="4" type="ORF">GCM10009789_59310</name>
</gene>
<dbReference type="InterPro" id="IPR003346">
    <property type="entry name" value="Transposase_20"/>
</dbReference>
<evidence type="ECO:0000313" key="5">
    <source>
        <dbReference type="Proteomes" id="UP001500393"/>
    </source>
</evidence>
<dbReference type="Pfam" id="PF01548">
    <property type="entry name" value="DEDD_Tnp_IS110"/>
    <property type="match status" value="1"/>
</dbReference>
<dbReference type="Pfam" id="PF02371">
    <property type="entry name" value="Transposase_20"/>
    <property type="match status" value="1"/>
</dbReference>
<dbReference type="PANTHER" id="PTHR33055:SF13">
    <property type="entry name" value="TRANSPOSASE"/>
    <property type="match status" value="1"/>
</dbReference>
<feature type="domain" description="Transposase IS116/IS110/IS902 C-terminal" evidence="3">
    <location>
        <begin position="219"/>
        <end position="289"/>
    </location>
</feature>
<dbReference type="InterPro" id="IPR047650">
    <property type="entry name" value="Transpos_IS110"/>
</dbReference>
<organism evidence="4 5">
    <name type="scientific">Kribbella sancticallisti</name>
    <dbReference type="NCBI Taxonomy" id="460087"/>
    <lineage>
        <taxon>Bacteria</taxon>
        <taxon>Bacillati</taxon>
        <taxon>Actinomycetota</taxon>
        <taxon>Actinomycetes</taxon>
        <taxon>Propionibacteriales</taxon>
        <taxon>Kribbellaceae</taxon>
        <taxon>Kribbella</taxon>
    </lineage>
</organism>
<dbReference type="PANTHER" id="PTHR33055">
    <property type="entry name" value="TRANSPOSASE FOR INSERTION SEQUENCE ELEMENT IS1111A"/>
    <property type="match status" value="1"/>
</dbReference>
<evidence type="ECO:0008006" key="6">
    <source>
        <dbReference type="Google" id="ProtNLM"/>
    </source>
</evidence>
<evidence type="ECO:0000313" key="4">
    <source>
        <dbReference type="EMBL" id="GAA1597552.1"/>
    </source>
</evidence>
<comment type="caution">
    <text evidence="4">The sequence shown here is derived from an EMBL/GenBank/DDBJ whole genome shotgun (WGS) entry which is preliminary data.</text>
</comment>
<sequence>MEGYAGRQFVGMDLHRRRSVLVRMTAAGDVLERVRIVNDVDRLAAVIARAGVSPEVVLEATYGWYWAVDALREQGAAVHLAHPLGVKAFEYRRVKNDERDAADLADLLRMGRLPEAWIAPPATRELRELVRHRQKLVGLRSHCKAEVHAILAKCGVQVSMSDCSVSMAPRCWTGLDLAAPYAARIGSLRRIMDGLDFEIDHVAAMVRGRPAGDPGYVAVQQIPGIGPTLAAVLVAEIGDITRFTRPEQLTCWAGLTPTHHESDAHVHRGRITKQGSRLVRWAVVESVQILPATTMVGRFRDRVAARRGRNIGVVAAGPPPTRVRLLRAARPPRARLGPSPGQDHPPTRDRGMNRGRRGPVAADRAGQDPHSWVAWSLL</sequence>
<reference evidence="4 5" key="1">
    <citation type="journal article" date="2019" name="Int. J. Syst. Evol. Microbiol.">
        <title>The Global Catalogue of Microorganisms (GCM) 10K type strain sequencing project: providing services to taxonomists for standard genome sequencing and annotation.</title>
        <authorList>
            <consortium name="The Broad Institute Genomics Platform"/>
            <consortium name="The Broad Institute Genome Sequencing Center for Infectious Disease"/>
            <person name="Wu L."/>
            <person name="Ma J."/>
        </authorList>
    </citation>
    <scope>NUCLEOTIDE SEQUENCE [LARGE SCALE GENOMIC DNA]</scope>
    <source>
        <strain evidence="4 5">JCM 14969</strain>
    </source>
</reference>
<name>A0ABN2E8Q8_9ACTN</name>
<dbReference type="EMBL" id="BAAAOS010000048">
    <property type="protein sequence ID" value="GAA1597552.1"/>
    <property type="molecule type" value="Genomic_DNA"/>
</dbReference>